<dbReference type="CDD" id="cd06466">
    <property type="entry name" value="p23_CS_SGT1_like"/>
    <property type="match status" value="1"/>
</dbReference>
<dbReference type="InterPro" id="IPR008978">
    <property type="entry name" value="HSP20-like_chaperone"/>
</dbReference>
<evidence type="ECO:0000313" key="2">
    <source>
        <dbReference type="Proteomes" id="UP000288805"/>
    </source>
</evidence>
<dbReference type="SUPFAM" id="SSF49764">
    <property type="entry name" value="HSP20-like chaperones"/>
    <property type="match status" value="1"/>
</dbReference>
<reference evidence="1 2" key="1">
    <citation type="journal article" date="2018" name="PLoS Genet.">
        <title>Population sequencing reveals clonal diversity and ancestral inbreeding in the grapevine cultivar Chardonnay.</title>
        <authorList>
            <person name="Roach M.J."/>
            <person name="Johnson D.L."/>
            <person name="Bohlmann J."/>
            <person name="van Vuuren H.J."/>
            <person name="Jones S.J."/>
            <person name="Pretorius I.S."/>
            <person name="Schmidt S.A."/>
            <person name="Borneman A.R."/>
        </authorList>
    </citation>
    <scope>NUCLEOTIDE SEQUENCE [LARGE SCALE GENOMIC DNA]</scope>
    <source>
        <strain evidence="2">cv. Chardonnay</strain>
        <tissue evidence="1">Leaf</tissue>
    </source>
</reference>
<dbReference type="Gene3D" id="2.60.40.790">
    <property type="match status" value="1"/>
</dbReference>
<gene>
    <name evidence="1" type="primary">SGT1_2</name>
    <name evidence="1" type="ORF">CK203_086618</name>
</gene>
<dbReference type="PANTHER" id="PTHR45862">
    <property type="entry name" value="PROTEIN SGT1 HOMOLOG"/>
    <property type="match status" value="1"/>
</dbReference>
<accession>A0A438E5V4</accession>
<dbReference type="Proteomes" id="UP000288805">
    <property type="component" value="Unassembled WGS sequence"/>
</dbReference>
<proteinExistence type="predicted"/>
<organism evidence="1 2">
    <name type="scientific">Vitis vinifera</name>
    <name type="common">Grape</name>
    <dbReference type="NCBI Taxonomy" id="29760"/>
    <lineage>
        <taxon>Eukaryota</taxon>
        <taxon>Viridiplantae</taxon>
        <taxon>Streptophyta</taxon>
        <taxon>Embryophyta</taxon>
        <taxon>Tracheophyta</taxon>
        <taxon>Spermatophyta</taxon>
        <taxon>Magnoliopsida</taxon>
        <taxon>eudicotyledons</taxon>
        <taxon>Gunneridae</taxon>
        <taxon>Pentapetalae</taxon>
        <taxon>rosids</taxon>
        <taxon>Vitales</taxon>
        <taxon>Vitaceae</taxon>
        <taxon>Viteae</taxon>
        <taxon>Vitis</taxon>
    </lineage>
</organism>
<sequence length="146" mass="15084">MVIVTVVNTVGITLGGSNDSVGAGGGSAGVMRTSCGTILMYRSPLYIGGVENASITVGRGASTASAKQIQDIVAQTASGLAITTPVDCFLYFHCTTAPATLSVAIEVPGVTPYYLHLRLFGKIIPDNSRYAVMSTKVEIRLAKAEA</sequence>
<evidence type="ECO:0000313" key="1">
    <source>
        <dbReference type="EMBL" id="RVW43088.1"/>
    </source>
</evidence>
<dbReference type="AlphaFoldDB" id="A0A438E5V4"/>
<dbReference type="GO" id="GO:0051087">
    <property type="term" value="F:protein-folding chaperone binding"/>
    <property type="evidence" value="ECO:0007669"/>
    <property type="project" value="InterPro"/>
</dbReference>
<dbReference type="InterPro" id="IPR044563">
    <property type="entry name" value="Sgt1-like"/>
</dbReference>
<protein>
    <submittedName>
        <fullName evidence="1">Protein SGT1-like</fullName>
    </submittedName>
</protein>
<dbReference type="EMBL" id="QGNW01001387">
    <property type="protein sequence ID" value="RVW43088.1"/>
    <property type="molecule type" value="Genomic_DNA"/>
</dbReference>
<name>A0A438E5V4_VITVI</name>
<comment type="caution">
    <text evidence="1">The sequence shown here is derived from an EMBL/GenBank/DDBJ whole genome shotgun (WGS) entry which is preliminary data.</text>
</comment>